<dbReference type="EMBL" id="QJKJ01007214">
    <property type="protein sequence ID" value="RDX83891.1"/>
    <property type="molecule type" value="Genomic_DNA"/>
</dbReference>
<dbReference type="CDD" id="cd09272">
    <property type="entry name" value="RNase_HI_RT_Ty1"/>
    <property type="match status" value="1"/>
</dbReference>
<dbReference type="OrthoDB" id="999247at2759"/>
<dbReference type="PANTHER" id="PTHR11439">
    <property type="entry name" value="GAG-POL-RELATED RETROTRANSPOSON"/>
    <property type="match status" value="1"/>
</dbReference>
<dbReference type="AlphaFoldDB" id="A0A371G039"/>
<dbReference type="Proteomes" id="UP000257109">
    <property type="component" value="Unassembled WGS sequence"/>
</dbReference>
<sequence length="154" mass="17371">MDLEPTLVGYSNSNMIGDINSRKSTSSYLIKFAGGTKCVALSITEAEFVAITEACKELLWVKIFLQELGFIQDKYLLFCDSQSAIHLGKNSTFHYRFMHIDVRYHWIHDALNVKLLELAKVHTDDNGVDMMTRVVSRGKFEVCCKIAGLVITST</sequence>
<feature type="non-terminal residue" evidence="1">
    <location>
        <position position="1"/>
    </location>
</feature>
<protein>
    <recommendedName>
        <fullName evidence="3">Retrovirus-related Pol polyprotein from transposon TNT 1-94</fullName>
    </recommendedName>
</protein>
<evidence type="ECO:0008006" key="3">
    <source>
        <dbReference type="Google" id="ProtNLM"/>
    </source>
</evidence>
<dbReference type="PANTHER" id="PTHR11439:SF467">
    <property type="entry name" value="INTEGRASE CATALYTIC DOMAIN-CONTAINING PROTEIN"/>
    <property type="match status" value="1"/>
</dbReference>
<dbReference type="STRING" id="157652.A0A371G039"/>
<keyword evidence="2" id="KW-1185">Reference proteome</keyword>
<reference evidence="1" key="1">
    <citation type="submission" date="2018-05" db="EMBL/GenBank/DDBJ databases">
        <title>Draft genome of Mucuna pruriens seed.</title>
        <authorList>
            <person name="Nnadi N.E."/>
            <person name="Vos R."/>
            <person name="Hasami M.H."/>
            <person name="Devisetty U.K."/>
            <person name="Aguiy J.C."/>
        </authorList>
    </citation>
    <scope>NUCLEOTIDE SEQUENCE [LARGE SCALE GENOMIC DNA]</scope>
    <source>
        <strain evidence="1">JCA_2017</strain>
    </source>
</reference>
<proteinExistence type="predicted"/>
<name>A0A371G039_MUCPR</name>
<comment type="caution">
    <text evidence="1">The sequence shown here is derived from an EMBL/GenBank/DDBJ whole genome shotgun (WGS) entry which is preliminary data.</text>
</comment>
<organism evidence="1 2">
    <name type="scientific">Mucuna pruriens</name>
    <name type="common">Velvet bean</name>
    <name type="synonym">Dolichos pruriens</name>
    <dbReference type="NCBI Taxonomy" id="157652"/>
    <lineage>
        <taxon>Eukaryota</taxon>
        <taxon>Viridiplantae</taxon>
        <taxon>Streptophyta</taxon>
        <taxon>Embryophyta</taxon>
        <taxon>Tracheophyta</taxon>
        <taxon>Spermatophyta</taxon>
        <taxon>Magnoliopsida</taxon>
        <taxon>eudicotyledons</taxon>
        <taxon>Gunneridae</taxon>
        <taxon>Pentapetalae</taxon>
        <taxon>rosids</taxon>
        <taxon>fabids</taxon>
        <taxon>Fabales</taxon>
        <taxon>Fabaceae</taxon>
        <taxon>Papilionoideae</taxon>
        <taxon>50 kb inversion clade</taxon>
        <taxon>NPAAA clade</taxon>
        <taxon>indigoferoid/millettioid clade</taxon>
        <taxon>Phaseoleae</taxon>
        <taxon>Mucuna</taxon>
    </lineage>
</organism>
<evidence type="ECO:0000313" key="1">
    <source>
        <dbReference type="EMBL" id="RDX83891.1"/>
    </source>
</evidence>
<gene>
    <name evidence="1" type="ORF">CR513_35144</name>
</gene>
<accession>A0A371G039</accession>
<evidence type="ECO:0000313" key="2">
    <source>
        <dbReference type="Proteomes" id="UP000257109"/>
    </source>
</evidence>